<organism evidence="3 4">
    <name type="scientific">Algisphaera agarilytica</name>
    <dbReference type="NCBI Taxonomy" id="1385975"/>
    <lineage>
        <taxon>Bacteria</taxon>
        <taxon>Pseudomonadati</taxon>
        <taxon>Planctomycetota</taxon>
        <taxon>Phycisphaerae</taxon>
        <taxon>Phycisphaerales</taxon>
        <taxon>Phycisphaeraceae</taxon>
        <taxon>Algisphaera</taxon>
    </lineage>
</organism>
<proteinExistence type="predicted"/>
<dbReference type="FunFam" id="3.40.50.1820:FF:000201">
    <property type="entry name" value="Alpha/beta fold hydrolase"/>
    <property type="match status" value="1"/>
</dbReference>
<dbReference type="Gene3D" id="3.40.50.1820">
    <property type="entry name" value="alpha/beta hydrolase"/>
    <property type="match status" value="1"/>
</dbReference>
<dbReference type="GO" id="GO:0008168">
    <property type="term" value="F:methyltransferase activity"/>
    <property type="evidence" value="ECO:0007669"/>
    <property type="project" value="UniProtKB-KW"/>
</dbReference>
<dbReference type="AlphaFoldDB" id="A0A7X0LM31"/>
<sequence length="602" mass="66250">MNTLAPAPSNEAARTATPMSEQTWTFTSFDGTELFYRHWQPAQPAKRTLVMFHRGHEHSGRFVDVVEALGLKDTQLFAWDARGHGESPGERGYAPSFGAMVRDVDMFIRHLTEAHGVATEDMVILAHSVGAVTVASWVHSHAPRLRGLILATPALRVRLYVPLAIPGLRLLQKLRGKRKTFVKSYVKAKMLTHDPAQAASYDADPKIAKAIAVNILLGLHDAGSRLIDDAGAIQTPTLMLSGGSDYVVSLNAQRNFFDRLGSPTKKLRVFPKMYHDVLHEADREPVLDAIRGFLDERFAQSAKESALLDADEHGFTFNEYQWLNTQLPTLSPKNLFYLAQTAALKTLGRTSRGVRLGFDTGFDSGKSLDYVYENHAQGSLGIGRLLDRAYLDALGWRGIRQRRLHLHEMIGHAITLAAQDRPEEANVHLLDIAAGCGRYTLEAIKAVEGTGVSATLRDFDPANLEDARQHAESLAVNDVSYEPGDAFDAASLAGITPTPDVAVVSGLYELFPENAPILESLKGLAAGLSAGGYLVYTGQPWHPQVEMIARTLPSHRGQSWVMRRRTQAELDQLVRAAGFEKVQTLVDEWGIFTVSLARKVKP</sequence>
<dbReference type="Proteomes" id="UP000541810">
    <property type="component" value="Unassembled WGS sequence"/>
</dbReference>
<keyword evidence="4" id="KW-1185">Reference proteome</keyword>
<dbReference type="InterPro" id="IPR029058">
    <property type="entry name" value="AB_hydrolase_fold"/>
</dbReference>
<dbReference type="CDD" id="cd02440">
    <property type="entry name" value="AdoMet_MTases"/>
    <property type="match status" value="1"/>
</dbReference>
<keyword evidence="3" id="KW-0808">Transferase</keyword>
<comment type="caution">
    <text evidence="3">The sequence shown here is derived from an EMBL/GenBank/DDBJ whole genome shotgun (WGS) entry which is preliminary data.</text>
</comment>
<accession>A0A7X0LM31</accession>
<dbReference type="Gene3D" id="3.40.50.150">
    <property type="entry name" value="Vaccinia Virus protein VP39"/>
    <property type="match status" value="1"/>
</dbReference>
<keyword evidence="3" id="KW-0378">Hydrolase</keyword>
<dbReference type="PANTHER" id="PTHR11614">
    <property type="entry name" value="PHOSPHOLIPASE-RELATED"/>
    <property type="match status" value="1"/>
</dbReference>
<dbReference type="Pfam" id="PF12147">
    <property type="entry name" value="Methyltransf_20"/>
    <property type="match status" value="1"/>
</dbReference>
<dbReference type="GO" id="GO:0016787">
    <property type="term" value="F:hydrolase activity"/>
    <property type="evidence" value="ECO:0007669"/>
    <property type="project" value="UniProtKB-KW"/>
</dbReference>
<gene>
    <name evidence="3" type="ORF">HNQ40_003448</name>
</gene>
<dbReference type="Pfam" id="PF12146">
    <property type="entry name" value="Hydrolase_4"/>
    <property type="match status" value="1"/>
</dbReference>
<reference evidence="3 4" key="1">
    <citation type="submission" date="2020-08" db="EMBL/GenBank/DDBJ databases">
        <title>Genomic Encyclopedia of Type Strains, Phase IV (KMG-IV): sequencing the most valuable type-strain genomes for metagenomic binning, comparative biology and taxonomic classification.</title>
        <authorList>
            <person name="Goeker M."/>
        </authorList>
    </citation>
    <scope>NUCLEOTIDE SEQUENCE [LARGE SCALE GENOMIC DNA]</scope>
    <source>
        <strain evidence="3 4">DSM 103725</strain>
    </source>
</reference>
<dbReference type="GO" id="GO:0032259">
    <property type="term" value="P:methylation"/>
    <property type="evidence" value="ECO:0007669"/>
    <property type="project" value="UniProtKB-KW"/>
</dbReference>
<dbReference type="InterPro" id="IPR022744">
    <property type="entry name" value="MeTrfase_dom_put"/>
</dbReference>
<dbReference type="InterPro" id="IPR022742">
    <property type="entry name" value="Hydrolase_4"/>
</dbReference>
<feature type="domain" description="Methyltransferase" evidence="2">
    <location>
        <begin position="290"/>
        <end position="599"/>
    </location>
</feature>
<dbReference type="SUPFAM" id="SSF53335">
    <property type="entry name" value="S-adenosyl-L-methionine-dependent methyltransferases"/>
    <property type="match status" value="1"/>
</dbReference>
<evidence type="ECO:0000259" key="2">
    <source>
        <dbReference type="Pfam" id="PF12147"/>
    </source>
</evidence>
<evidence type="ECO:0000313" key="3">
    <source>
        <dbReference type="EMBL" id="MBB6431642.1"/>
    </source>
</evidence>
<evidence type="ECO:0000313" key="4">
    <source>
        <dbReference type="Proteomes" id="UP000541810"/>
    </source>
</evidence>
<name>A0A7X0LM31_9BACT</name>
<keyword evidence="3" id="KW-0489">Methyltransferase</keyword>
<evidence type="ECO:0000259" key="1">
    <source>
        <dbReference type="Pfam" id="PF12146"/>
    </source>
</evidence>
<dbReference type="SUPFAM" id="SSF53474">
    <property type="entry name" value="alpha/beta-Hydrolases"/>
    <property type="match status" value="1"/>
</dbReference>
<feature type="domain" description="Serine aminopeptidase S33" evidence="1">
    <location>
        <begin position="44"/>
        <end position="282"/>
    </location>
</feature>
<dbReference type="InterPro" id="IPR051044">
    <property type="entry name" value="MAG_DAG_Lipase"/>
</dbReference>
<protein>
    <submittedName>
        <fullName evidence="3">Alpha-beta hydrolase superfamily lysophospholipase/SAM-dependent methyltransferase</fullName>
    </submittedName>
</protein>
<dbReference type="EMBL" id="JACHGY010000001">
    <property type="protein sequence ID" value="MBB6431642.1"/>
    <property type="molecule type" value="Genomic_DNA"/>
</dbReference>
<dbReference type="InterPro" id="IPR029063">
    <property type="entry name" value="SAM-dependent_MTases_sf"/>
</dbReference>